<keyword evidence="2" id="KW-1185">Reference proteome</keyword>
<dbReference type="RefSeq" id="WP_018361853.1">
    <property type="nucleotide sequence ID" value="NZ_CAJZHJ010000054.1"/>
</dbReference>
<protein>
    <submittedName>
        <fullName evidence="1">Cell division protein ZapA</fullName>
    </submittedName>
</protein>
<dbReference type="InterPro" id="IPR007838">
    <property type="entry name" value="Cell_div_ZapA-like"/>
</dbReference>
<dbReference type="InterPro" id="IPR036192">
    <property type="entry name" value="Cell_div_ZapA-like_sf"/>
</dbReference>
<dbReference type="GO" id="GO:0051301">
    <property type="term" value="P:cell division"/>
    <property type="evidence" value="ECO:0007669"/>
    <property type="project" value="UniProtKB-KW"/>
</dbReference>
<comment type="caution">
    <text evidence="1">The sequence shown here is derived from an EMBL/GenBank/DDBJ whole genome shotgun (WGS) entry which is preliminary data.</text>
</comment>
<dbReference type="EMBL" id="JAHXCT010000006">
    <property type="protein sequence ID" value="MBW4769803.1"/>
    <property type="molecule type" value="Genomic_DNA"/>
</dbReference>
<evidence type="ECO:0000313" key="2">
    <source>
        <dbReference type="Proteomes" id="UP000788426"/>
    </source>
</evidence>
<accession>A0ABS6YGF5</accession>
<dbReference type="Pfam" id="PF05164">
    <property type="entry name" value="ZapA"/>
    <property type="match status" value="1"/>
</dbReference>
<proteinExistence type="predicted"/>
<evidence type="ECO:0000313" key="1">
    <source>
        <dbReference type="EMBL" id="MBW4769803.1"/>
    </source>
</evidence>
<dbReference type="SUPFAM" id="SSF102829">
    <property type="entry name" value="Cell division protein ZapA-like"/>
    <property type="match status" value="1"/>
</dbReference>
<keyword evidence="1" id="KW-0132">Cell division</keyword>
<name>A0ABS6YGF5_9BACT</name>
<keyword evidence="1" id="KW-0131">Cell cycle</keyword>
<gene>
    <name evidence="1" type="ORF">KZO38_08535</name>
</gene>
<dbReference type="GeneID" id="93181909"/>
<organism evidence="1 2">
    <name type="scientific">Hoylesella nanceiensis</name>
    <dbReference type="NCBI Taxonomy" id="425941"/>
    <lineage>
        <taxon>Bacteria</taxon>
        <taxon>Pseudomonadati</taxon>
        <taxon>Bacteroidota</taxon>
        <taxon>Bacteroidia</taxon>
        <taxon>Bacteroidales</taxon>
        <taxon>Prevotellaceae</taxon>
        <taxon>Hoylesella</taxon>
    </lineage>
</organism>
<reference evidence="1 2" key="1">
    <citation type="submission" date="2021-07" db="EMBL/GenBank/DDBJ databases">
        <title>Genomic diversity and antimicrobial resistance of Prevotella spp. isolated from chronic lung disease airways.</title>
        <authorList>
            <person name="Webb K.A."/>
            <person name="Olagoke O.S."/>
            <person name="Baird T."/>
            <person name="Neill J."/>
            <person name="Pham A."/>
            <person name="Wells T.J."/>
            <person name="Ramsay K.A."/>
            <person name="Bell S.C."/>
            <person name="Sarovich D.S."/>
            <person name="Price E.P."/>
        </authorList>
    </citation>
    <scope>NUCLEOTIDE SEQUENCE [LARGE SCALE GENOMIC DNA]</scope>
    <source>
        <strain evidence="1 2">SCHI0011.S.12</strain>
    </source>
</reference>
<sequence length="102" mass="11970">MMSEPSQYKRKITLSVYNRDFPVEIAPEEEVYYRQAARLINDTIGFYTNKYQDAIGKEDLLYMALIDVALRYERESGRYDQGELTKTLEKLTSDIESALKEK</sequence>
<dbReference type="Proteomes" id="UP000788426">
    <property type="component" value="Unassembled WGS sequence"/>
</dbReference>